<dbReference type="NCBIfam" id="TIGR00350">
    <property type="entry name" value="lytR_cpsA_psr"/>
    <property type="match status" value="1"/>
</dbReference>
<name>A0ABX5QHY0_9MICO</name>
<dbReference type="RefSeq" id="WP_017883676.1">
    <property type="nucleotide sequence ID" value="NZ_CP035037.1"/>
</dbReference>
<organism evidence="5 6">
    <name type="scientific">Leucobacter muris</name>
    <dbReference type="NCBI Taxonomy" id="1935379"/>
    <lineage>
        <taxon>Bacteria</taxon>
        <taxon>Bacillati</taxon>
        <taxon>Actinomycetota</taxon>
        <taxon>Actinomycetes</taxon>
        <taxon>Micrococcales</taxon>
        <taxon>Microbacteriaceae</taxon>
        <taxon>Leucobacter</taxon>
    </lineage>
</organism>
<comment type="similarity">
    <text evidence="1">Belongs to the LytR/CpsA/Psr (LCP) family.</text>
</comment>
<keyword evidence="3" id="KW-0812">Transmembrane</keyword>
<gene>
    <name evidence="5" type="ORF">Leucomu_12210</name>
</gene>
<dbReference type="PANTHER" id="PTHR33392:SF6">
    <property type="entry name" value="POLYISOPRENYL-TEICHOIC ACID--PEPTIDOGLYCAN TEICHOIC ACID TRANSFERASE TAGU"/>
    <property type="match status" value="1"/>
</dbReference>
<reference evidence="5 6" key="1">
    <citation type="submission" date="2019-01" db="EMBL/GenBank/DDBJ databases">
        <title>Leucobacter muris sp. nov. isolated from the nose of a laboratory mouse.</title>
        <authorList>
            <person name="Benga L."/>
            <person name="Sproeer C."/>
            <person name="Schumann P."/>
            <person name="Verbarg S."/>
            <person name="Bunk B."/>
            <person name="Engelhardt E."/>
            <person name="Benten P.M."/>
            <person name="Sager M."/>
        </authorList>
    </citation>
    <scope>NUCLEOTIDE SEQUENCE [LARGE SCALE GENOMIC DNA]</scope>
    <source>
        <strain evidence="5 6">DSM 101948</strain>
    </source>
</reference>
<proteinExistence type="inferred from homology"/>
<dbReference type="EMBL" id="CP035037">
    <property type="protein sequence ID" value="QAB18571.1"/>
    <property type="molecule type" value="Genomic_DNA"/>
</dbReference>
<keyword evidence="3" id="KW-0472">Membrane</keyword>
<dbReference type="Proteomes" id="UP000285768">
    <property type="component" value="Chromosome"/>
</dbReference>
<dbReference type="PANTHER" id="PTHR33392">
    <property type="entry name" value="POLYISOPRENYL-TEICHOIC ACID--PEPTIDOGLYCAN TEICHOIC ACID TRANSFERASE TAGU"/>
    <property type="match status" value="1"/>
</dbReference>
<evidence type="ECO:0000256" key="2">
    <source>
        <dbReference type="SAM" id="MobiDB-lite"/>
    </source>
</evidence>
<protein>
    <submittedName>
        <fullName evidence="5">LytR family transcriptional regulator</fullName>
    </submittedName>
</protein>
<dbReference type="Pfam" id="PF03816">
    <property type="entry name" value="LytR_cpsA_psr"/>
    <property type="match status" value="1"/>
</dbReference>
<keyword evidence="3" id="KW-1133">Transmembrane helix</keyword>
<dbReference type="InterPro" id="IPR004474">
    <property type="entry name" value="LytR_CpsA_psr"/>
</dbReference>
<evidence type="ECO:0000313" key="5">
    <source>
        <dbReference type="EMBL" id="QAB18571.1"/>
    </source>
</evidence>
<sequence>MTDDRTPASSTQSGRRTAAPRRRRRGLRNTLIALGTLVVLLGIAAGVAYALLASTFNEVQRVSIEQDPSLERPAAVQLAAGEQAPINILLLGSDSRETTDRNAVAEDLQGFRSDAIMVAQISPDRRHLTVMSIMRDNWVEIQGHGEAKINAAVAYGGLPLAVNTVENFIGARIDHVALIDFESFKGLTDAVGGVTVRNDVAFTSRHGGFAFEQGDVELNGEQALGFVRERYAFADGDYQRARNQQAYLKGLTQKVMSSETLRNPGRLVDTFQALKPHLILDQGLDLGAAVALGYDMRDLRSDDIEFFTSPTLGTGTSADGQSIVLPDWAEMANVRAAFQSGTLDEYAATRAAGSELPQS</sequence>
<accession>A0ABX5QHY0</accession>
<evidence type="ECO:0000256" key="3">
    <source>
        <dbReference type="SAM" id="Phobius"/>
    </source>
</evidence>
<keyword evidence="6" id="KW-1185">Reference proteome</keyword>
<feature type="region of interest" description="Disordered" evidence="2">
    <location>
        <begin position="1"/>
        <end position="22"/>
    </location>
</feature>
<dbReference type="Gene3D" id="3.40.630.190">
    <property type="entry name" value="LCP protein"/>
    <property type="match status" value="1"/>
</dbReference>
<evidence type="ECO:0000259" key="4">
    <source>
        <dbReference type="Pfam" id="PF03816"/>
    </source>
</evidence>
<dbReference type="InterPro" id="IPR050922">
    <property type="entry name" value="LytR/CpsA/Psr_CW_biosynth"/>
</dbReference>
<feature type="domain" description="Cell envelope-related transcriptional attenuator" evidence="4">
    <location>
        <begin position="112"/>
        <end position="256"/>
    </location>
</feature>
<feature type="transmembrane region" description="Helical" evidence="3">
    <location>
        <begin position="31"/>
        <end position="52"/>
    </location>
</feature>
<evidence type="ECO:0000313" key="6">
    <source>
        <dbReference type="Proteomes" id="UP000285768"/>
    </source>
</evidence>
<evidence type="ECO:0000256" key="1">
    <source>
        <dbReference type="ARBA" id="ARBA00006068"/>
    </source>
</evidence>